<dbReference type="PANTHER" id="PTHR30026:SF20">
    <property type="entry name" value="OUTER MEMBRANE PROTEIN TOLC"/>
    <property type="match status" value="1"/>
</dbReference>
<comment type="subcellular location">
    <subcellularLocation>
        <location evidence="1">Cell outer membrane</location>
    </subcellularLocation>
</comment>
<name>A0AAU8M122_9BACT</name>
<dbReference type="GO" id="GO:0015562">
    <property type="term" value="F:efflux transmembrane transporter activity"/>
    <property type="evidence" value="ECO:0007669"/>
    <property type="project" value="InterPro"/>
</dbReference>
<keyword evidence="4" id="KW-0472">Membrane</keyword>
<evidence type="ECO:0000256" key="5">
    <source>
        <dbReference type="ARBA" id="ARBA00023237"/>
    </source>
</evidence>
<accession>A0AAU8M122</accession>
<dbReference type="GO" id="GO:0015288">
    <property type="term" value="F:porin activity"/>
    <property type="evidence" value="ECO:0007669"/>
    <property type="project" value="TreeGrafter"/>
</dbReference>
<reference evidence="6" key="1">
    <citation type="journal article" date="2024" name="Syst. Appl. Microbiol.">
        <title>First single-strain enrichments of Electrothrix cable bacteria, description of E. aestuarii sp. nov. and E. rattekaaiensis sp. nov., and proposal of a cable bacteria taxonomy following the rules of the SeqCode.</title>
        <authorList>
            <person name="Plum-Jensen L.E."/>
            <person name="Schramm A."/>
            <person name="Marshall I.P.G."/>
        </authorList>
    </citation>
    <scope>NUCLEOTIDE SEQUENCE</scope>
    <source>
        <strain evidence="6">Rat1</strain>
    </source>
</reference>
<protein>
    <submittedName>
        <fullName evidence="6">TolC family protein</fullName>
    </submittedName>
</protein>
<dbReference type="SUPFAM" id="SSF56954">
    <property type="entry name" value="Outer membrane efflux proteins (OEP)"/>
    <property type="match status" value="1"/>
</dbReference>
<dbReference type="EMBL" id="CP159373">
    <property type="protein sequence ID" value="XCN75078.1"/>
    <property type="molecule type" value="Genomic_DNA"/>
</dbReference>
<sequence>MSLAEAVMLALRHSRAVERAYLDRLVQRFDLKIAQDKFLPDAYLFSSTSQENMGGESAHRTEVGGKAVLKVPTGGEFGLTWSQPVYTSQTEQWFDNFGNGIALVFTQPLLKGGGIQVGRADQVLAEYKEKSNLLGLQYTLMDTITQVVYAYRRFLLAQRGLEISRLSLERSKDLLEKNRVLIEEGRKAKVELIETEANVASQELGFMVSQNSVDTARLDLLKILDIDRHLLIEPTESIEVEPVQMKEETLLDIALKNNQDYQKALIAVKVAQTNLLLAENKQRWQLDLEAQYNMTNSSGYTGDASEGESDGAGDYLVAMKLEIPFGDDSIKRDLLSAQVACRKAEIDLKELKEDVAISVQDMFRDIGMKWKQVELSQRARDLAQKQLDVELEKFKNDKSDNFQVVSYQNSLIVSENAENRSKIDYLNTLTALDMYLGTTLEHWGVDPATARKVELP</sequence>
<keyword evidence="2" id="KW-1134">Transmembrane beta strand</keyword>
<evidence type="ECO:0000256" key="3">
    <source>
        <dbReference type="ARBA" id="ARBA00022692"/>
    </source>
</evidence>
<dbReference type="KEGG" id="eaj:Q3M24_10210"/>
<gene>
    <name evidence="6" type="ORF">Q3M24_10210</name>
</gene>
<dbReference type="GO" id="GO:1990281">
    <property type="term" value="C:efflux pump complex"/>
    <property type="evidence" value="ECO:0007669"/>
    <property type="project" value="TreeGrafter"/>
</dbReference>
<evidence type="ECO:0000256" key="2">
    <source>
        <dbReference type="ARBA" id="ARBA00022452"/>
    </source>
</evidence>
<evidence type="ECO:0000256" key="1">
    <source>
        <dbReference type="ARBA" id="ARBA00004442"/>
    </source>
</evidence>
<evidence type="ECO:0000256" key="4">
    <source>
        <dbReference type="ARBA" id="ARBA00023136"/>
    </source>
</evidence>
<dbReference type="Gene3D" id="1.20.1600.10">
    <property type="entry name" value="Outer membrane efflux proteins (OEP)"/>
    <property type="match status" value="1"/>
</dbReference>
<keyword evidence="3" id="KW-0812">Transmembrane</keyword>
<proteinExistence type="predicted"/>
<dbReference type="InterPro" id="IPR051906">
    <property type="entry name" value="TolC-like"/>
</dbReference>
<dbReference type="PANTHER" id="PTHR30026">
    <property type="entry name" value="OUTER MEMBRANE PROTEIN TOLC"/>
    <property type="match status" value="1"/>
</dbReference>
<dbReference type="AlphaFoldDB" id="A0AAU8M122"/>
<reference evidence="6" key="2">
    <citation type="submission" date="2024-06" db="EMBL/GenBank/DDBJ databases">
        <authorList>
            <person name="Plum-Jensen L.E."/>
            <person name="Schramm A."/>
            <person name="Marshall I.P.G."/>
        </authorList>
    </citation>
    <scope>NUCLEOTIDE SEQUENCE</scope>
    <source>
        <strain evidence="6">Rat1</strain>
    </source>
</reference>
<evidence type="ECO:0000313" key="6">
    <source>
        <dbReference type="EMBL" id="XCN75078.1"/>
    </source>
</evidence>
<keyword evidence="5" id="KW-0998">Cell outer membrane</keyword>
<dbReference type="GO" id="GO:0009279">
    <property type="term" value="C:cell outer membrane"/>
    <property type="evidence" value="ECO:0007669"/>
    <property type="project" value="UniProtKB-SubCell"/>
</dbReference>
<organism evidence="6">
    <name type="scientific">Candidatus Electrothrix aestuarii</name>
    <dbReference type="NCBI Taxonomy" id="3062594"/>
    <lineage>
        <taxon>Bacteria</taxon>
        <taxon>Pseudomonadati</taxon>
        <taxon>Thermodesulfobacteriota</taxon>
        <taxon>Desulfobulbia</taxon>
        <taxon>Desulfobulbales</taxon>
        <taxon>Desulfobulbaceae</taxon>
        <taxon>Candidatus Electrothrix</taxon>
    </lineage>
</organism>